<proteinExistence type="predicted"/>
<evidence type="ECO:0000313" key="1">
    <source>
        <dbReference type="EMBL" id="CAH8362800.1"/>
    </source>
</evidence>
<accession>A0ABC8KVF5</accession>
<name>A0ABC8KVF5_ERUVS</name>
<dbReference type="EMBL" id="CAKOAT010341820">
    <property type="protein sequence ID" value="CAH8362800.1"/>
    <property type="molecule type" value="Genomic_DNA"/>
</dbReference>
<keyword evidence="2" id="KW-1185">Reference proteome</keyword>
<sequence>MDCGWDPGIRDRRWSRKAWDYDWILGWSRSYRDNLEKWLCKVFGQRNRDWAIPISVGIGISNMHQCEIRFLIGEFQVLEVLDGFKELVFDTTVDFKGGQFYEDLEAHVTLT</sequence>
<organism evidence="1 2">
    <name type="scientific">Eruca vesicaria subsp. sativa</name>
    <name type="common">Garden rocket</name>
    <name type="synonym">Eruca sativa</name>
    <dbReference type="NCBI Taxonomy" id="29727"/>
    <lineage>
        <taxon>Eukaryota</taxon>
        <taxon>Viridiplantae</taxon>
        <taxon>Streptophyta</taxon>
        <taxon>Embryophyta</taxon>
        <taxon>Tracheophyta</taxon>
        <taxon>Spermatophyta</taxon>
        <taxon>Magnoliopsida</taxon>
        <taxon>eudicotyledons</taxon>
        <taxon>Gunneridae</taxon>
        <taxon>Pentapetalae</taxon>
        <taxon>rosids</taxon>
        <taxon>malvids</taxon>
        <taxon>Brassicales</taxon>
        <taxon>Brassicaceae</taxon>
        <taxon>Brassiceae</taxon>
        <taxon>Eruca</taxon>
    </lineage>
</organism>
<comment type="caution">
    <text evidence="1">The sequence shown here is derived from an EMBL/GenBank/DDBJ whole genome shotgun (WGS) entry which is preliminary data.</text>
</comment>
<dbReference type="AlphaFoldDB" id="A0ABC8KVF5"/>
<evidence type="ECO:0000313" key="2">
    <source>
        <dbReference type="Proteomes" id="UP001642260"/>
    </source>
</evidence>
<reference evidence="1 2" key="1">
    <citation type="submission" date="2022-03" db="EMBL/GenBank/DDBJ databases">
        <authorList>
            <person name="Macdonald S."/>
            <person name="Ahmed S."/>
            <person name="Newling K."/>
        </authorList>
    </citation>
    <scope>NUCLEOTIDE SEQUENCE [LARGE SCALE GENOMIC DNA]</scope>
</reference>
<gene>
    <name evidence="1" type="ORF">ERUC_LOCUS28556</name>
</gene>
<protein>
    <submittedName>
        <fullName evidence="1">Uncharacterized protein</fullName>
    </submittedName>
</protein>
<dbReference type="Proteomes" id="UP001642260">
    <property type="component" value="Unassembled WGS sequence"/>
</dbReference>